<feature type="transmembrane region" description="Helical" evidence="2">
    <location>
        <begin position="53"/>
        <end position="77"/>
    </location>
</feature>
<sequence>MQSGKYRSPGNCQTQTCPSDSQTEKRDWPIQRTCLHCSRVQWQHALHHGIRRFALRLVIMLCHFTWPTTWWLSWWIIAQVTTYHGSTLEFTELLRATHSFTNVVEAVCMP</sequence>
<keyword evidence="4" id="KW-1185">Reference proteome</keyword>
<organism evidence="3 4">
    <name type="scientific">Staurois parvus</name>
    <dbReference type="NCBI Taxonomy" id="386267"/>
    <lineage>
        <taxon>Eukaryota</taxon>
        <taxon>Metazoa</taxon>
        <taxon>Chordata</taxon>
        <taxon>Craniata</taxon>
        <taxon>Vertebrata</taxon>
        <taxon>Euteleostomi</taxon>
        <taxon>Amphibia</taxon>
        <taxon>Batrachia</taxon>
        <taxon>Anura</taxon>
        <taxon>Neobatrachia</taxon>
        <taxon>Ranoidea</taxon>
        <taxon>Ranidae</taxon>
        <taxon>Staurois</taxon>
    </lineage>
</organism>
<evidence type="ECO:0000256" key="1">
    <source>
        <dbReference type="SAM" id="MobiDB-lite"/>
    </source>
</evidence>
<proteinExistence type="predicted"/>
<keyword evidence="2" id="KW-0472">Membrane</keyword>
<comment type="caution">
    <text evidence="3">The sequence shown here is derived from an EMBL/GenBank/DDBJ whole genome shotgun (WGS) entry which is preliminary data.</text>
</comment>
<reference evidence="3" key="1">
    <citation type="submission" date="2023-05" db="EMBL/GenBank/DDBJ databases">
        <authorList>
            <person name="Stuckert A."/>
        </authorList>
    </citation>
    <scope>NUCLEOTIDE SEQUENCE</scope>
</reference>
<feature type="compositionally biased region" description="Polar residues" evidence="1">
    <location>
        <begin position="1"/>
        <end position="21"/>
    </location>
</feature>
<evidence type="ECO:0000256" key="2">
    <source>
        <dbReference type="SAM" id="Phobius"/>
    </source>
</evidence>
<feature type="region of interest" description="Disordered" evidence="1">
    <location>
        <begin position="1"/>
        <end position="26"/>
    </location>
</feature>
<feature type="non-terminal residue" evidence="3">
    <location>
        <position position="110"/>
    </location>
</feature>
<accession>A0ABN9GVY8</accession>
<evidence type="ECO:0000313" key="3">
    <source>
        <dbReference type="EMBL" id="CAI9613314.1"/>
    </source>
</evidence>
<protein>
    <submittedName>
        <fullName evidence="3">Uncharacterized protein</fullName>
    </submittedName>
</protein>
<keyword evidence="2" id="KW-0812">Transmembrane</keyword>
<dbReference type="Proteomes" id="UP001162483">
    <property type="component" value="Unassembled WGS sequence"/>
</dbReference>
<gene>
    <name evidence="3" type="ORF">SPARVUS_LOCUS14860784</name>
</gene>
<dbReference type="EMBL" id="CATNWA010019448">
    <property type="protein sequence ID" value="CAI9613314.1"/>
    <property type="molecule type" value="Genomic_DNA"/>
</dbReference>
<keyword evidence="2" id="KW-1133">Transmembrane helix</keyword>
<name>A0ABN9GVY8_9NEOB</name>
<evidence type="ECO:0000313" key="4">
    <source>
        <dbReference type="Proteomes" id="UP001162483"/>
    </source>
</evidence>